<dbReference type="OrthoDB" id="4238667at2"/>
<dbReference type="RefSeq" id="WP_067025712.1">
    <property type="nucleotide sequence ID" value="NZ_KQ949090.1"/>
</dbReference>
<protein>
    <submittedName>
        <fullName evidence="1">Uncharacterized protein</fullName>
    </submittedName>
</protein>
<sequence length="119" mass="13200">MRPLSEWLVALHTPRLTLAEQRTARVLDQRRHTCVRFQEAADAALVTRSTGPDVQRAYSLVLPEGPAEPATAAHALMESLRRHASSLDELDACRREFIESARAALSDAERGETRGDPAR</sequence>
<accession>A0A101UXC5</accession>
<keyword evidence="2" id="KW-1185">Reference proteome</keyword>
<dbReference type="STRING" id="909626.AQJ91_24390"/>
<evidence type="ECO:0000313" key="2">
    <source>
        <dbReference type="Proteomes" id="UP000053260"/>
    </source>
</evidence>
<dbReference type="Proteomes" id="UP000053260">
    <property type="component" value="Unassembled WGS sequence"/>
</dbReference>
<name>A0A101UXC5_9ACTN</name>
<gene>
    <name evidence="1" type="ORF">AQJ91_24390</name>
</gene>
<evidence type="ECO:0000313" key="1">
    <source>
        <dbReference type="EMBL" id="KUO18609.1"/>
    </source>
</evidence>
<organism evidence="1 2">
    <name type="scientific">Streptomyces dysideae</name>
    <dbReference type="NCBI Taxonomy" id="909626"/>
    <lineage>
        <taxon>Bacteria</taxon>
        <taxon>Bacillati</taxon>
        <taxon>Actinomycetota</taxon>
        <taxon>Actinomycetes</taxon>
        <taxon>Kitasatosporales</taxon>
        <taxon>Streptomycetaceae</taxon>
        <taxon>Streptomyces</taxon>
    </lineage>
</organism>
<dbReference type="EMBL" id="LMXB01000062">
    <property type="protein sequence ID" value="KUO18609.1"/>
    <property type="molecule type" value="Genomic_DNA"/>
</dbReference>
<proteinExistence type="predicted"/>
<dbReference type="AlphaFoldDB" id="A0A101UXC5"/>
<reference evidence="1 2" key="1">
    <citation type="submission" date="2015-10" db="EMBL/GenBank/DDBJ databases">
        <title>Draft genome sequence of Streptomyces sp. RV15, isolated from a marine sponge.</title>
        <authorList>
            <person name="Ruckert C."/>
            <person name="Abdelmohsen U.R."/>
            <person name="Winkler A."/>
            <person name="Hentschel U."/>
            <person name="Kalinowski J."/>
            <person name="Kampfer P."/>
            <person name="Glaeser S."/>
        </authorList>
    </citation>
    <scope>NUCLEOTIDE SEQUENCE [LARGE SCALE GENOMIC DNA]</scope>
    <source>
        <strain evidence="1 2">RV15</strain>
    </source>
</reference>
<comment type="caution">
    <text evidence="1">The sequence shown here is derived from an EMBL/GenBank/DDBJ whole genome shotgun (WGS) entry which is preliminary data.</text>
</comment>